<keyword evidence="5" id="KW-1185">Reference proteome</keyword>
<evidence type="ECO:0000313" key="4">
    <source>
        <dbReference type="EMBL" id="MBB5149077.1"/>
    </source>
</evidence>
<comment type="caution">
    <text evidence="4">The sequence shown here is derived from an EMBL/GenBank/DDBJ whole genome shotgun (WGS) entry which is preliminary data.</text>
</comment>
<dbReference type="AlphaFoldDB" id="A0A840PT75"/>
<gene>
    <name evidence="4" type="ORF">HNR36_001464</name>
</gene>
<evidence type="ECO:0000313" key="5">
    <source>
        <dbReference type="Proteomes" id="UP000557217"/>
    </source>
</evidence>
<dbReference type="PROSITE" id="PS51272">
    <property type="entry name" value="SLH"/>
    <property type="match status" value="2"/>
</dbReference>
<dbReference type="InterPro" id="IPR001119">
    <property type="entry name" value="SLH_dom"/>
</dbReference>
<accession>A0A840PT75</accession>
<evidence type="ECO:0000256" key="2">
    <source>
        <dbReference type="SAM" id="SignalP"/>
    </source>
</evidence>
<name>A0A840PT75_URETH</name>
<dbReference type="PANTHER" id="PTHR43308:SF5">
    <property type="entry name" value="S-LAYER PROTEIN _ PEPTIDOGLYCAN ENDO-BETA-N-ACETYLGLUCOSAMINIDASE"/>
    <property type="match status" value="1"/>
</dbReference>
<reference evidence="4 5" key="1">
    <citation type="submission" date="2020-08" db="EMBL/GenBank/DDBJ databases">
        <title>Genomic Encyclopedia of Type Strains, Phase IV (KMG-IV): sequencing the most valuable type-strain genomes for metagenomic binning, comparative biology and taxonomic classification.</title>
        <authorList>
            <person name="Goeker M."/>
        </authorList>
    </citation>
    <scope>NUCLEOTIDE SEQUENCE [LARGE SCALE GENOMIC DNA]</scope>
    <source>
        <strain evidence="4 5">DSM 10633</strain>
    </source>
</reference>
<feature type="domain" description="SLH" evidence="3">
    <location>
        <begin position="25"/>
        <end position="88"/>
    </location>
</feature>
<dbReference type="Proteomes" id="UP000557217">
    <property type="component" value="Unassembled WGS sequence"/>
</dbReference>
<feature type="chain" id="PRO_5032590851" description="SLH domain-containing protein" evidence="2">
    <location>
        <begin position="28"/>
        <end position="436"/>
    </location>
</feature>
<dbReference type="EMBL" id="JACHGZ010000014">
    <property type="protein sequence ID" value="MBB5149077.1"/>
    <property type="molecule type" value="Genomic_DNA"/>
</dbReference>
<keyword evidence="1 2" id="KW-0732">Signal</keyword>
<feature type="domain" description="SLH" evidence="3">
    <location>
        <begin position="165"/>
        <end position="225"/>
    </location>
</feature>
<feature type="signal peptide" evidence="2">
    <location>
        <begin position="1"/>
        <end position="27"/>
    </location>
</feature>
<evidence type="ECO:0000259" key="3">
    <source>
        <dbReference type="PROSITE" id="PS51272"/>
    </source>
</evidence>
<dbReference type="Gene3D" id="2.60.40.1220">
    <property type="match status" value="1"/>
</dbReference>
<evidence type="ECO:0000256" key="1">
    <source>
        <dbReference type="ARBA" id="ARBA00022729"/>
    </source>
</evidence>
<dbReference type="Pfam" id="PF13205">
    <property type="entry name" value="Big_5"/>
    <property type="match status" value="1"/>
</dbReference>
<protein>
    <recommendedName>
        <fullName evidence="3">SLH domain-containing protein</fullName>
    </recommendedName>
</protein>
<dbReference type="InterPro" id="IPR032812">
    <property type="entry name" value="SbsA_Ig"/>
</dbReference>
<organism evidence="4 5">
    <name type="scientific">Ureibacillus thermosphaericus</name>
    <dbReference type="NCBI Taxonomy" id="51173"/>
    <lineage>
        <taxon>Bacteria</taxon>
        <taxon>Bacillati</taxon>
        <taxon>Bacillota</taxon>
        <taxon>Bacilli</taxon>
        <taxon>Bacillales</taxon>
        <taxon>Caryophanaceae</taxon>
        <taxon>Ureibacillus</taxon>
    </lineage>
</organism>
<dbReference type="InterPro" id="IPR014755">
    <property type="entry name" value="Cu-Rt/internalin_Ig-like"/>
</dbReference>
<dbReference type="PANTHER" id="PTHR43308">
    <property type="entry name" value="OUTER MEMBRANE PROTEIN ALPHA-RELATED"/>
    <property type="match status" value="1"/>
</dbReference>
<proteinExistence type="predicted"/>
<sequence length="436" mass="49077">MMNYKKFFASAATATLVASAIVPAVSAATFTDVEDNTHKEAIDALAEMGIVKGYKDGTYKPNNTLTRGNVVKMLGRWLEEQGKEIPEDWDTVQRFKDLPVDFADEELVKYAALVKDHGVFLGSDNKLMHMKNMDRSQMALTLNRVYEAMFGVSLIELAEEIDDVTVVDMDEVYNDNNRKEAVQALRDLGISIVEKFRPNETVTRGQFASFLYRTIQVSEQDELKVVSVNATTASTIEVIFNEPINNTQENLQQVKVIAKEDATTPDSLTFTLSEDGKTLTITNQTLFNGEYEVVIEPKKVKGTRENQFVSEFKKTVKFEEITNEAPTVISAKFNKTTKELEITYSEEIKLLNDETVIFDFEVLVNDDSLTTPIKIDANKGDEESEKATKVIVKLEDLVIEADDTISLQLLEESDIKDLTDKKIEVTEVIPVEMVEE</sequence>
<dbReference type="Pfam" id="PF00395">
    <property type="entry name" value="SLH"/>
    <property type="match status" value="2"/>
</dbReference>
<dbReference type="InterPro" id="IPR051465">
    <property type="entry name" value="Cell_Envelope_Struct_Comp"/>
</dbReference>